<dbReference type="InterPro" id="IPR059052">
    <property type="entry name" value="HH_YbhG-like"/>
</dbReference>
<evidence type="ECO:0000256" key="1">
    <source>
        <dbReference type="ARBA" id="ARBA00009477"/>
    </source>
</evidence>
<dbReference type="AlphaFoldDB" id="A0A9X1MSS5"/>
<keyword evidence="2" id="KW-0175">Coiled coil</keyword>
<dbReference type="Gene3D" id="2.40.50.100">
    <property type="match status" value="1"/>
</dbReference>
<comment type="similarity">
    <text evidence="1">Belongs to the membrane fusion protein (MFP) (TC 8.A.1) family.</text>
</comment>
<dbReference type="PANTHER" id="PTHR30469:SF15">
    <property type="entry name" value="HLYD FAMILY OF SECRETION PROTEINS"/>
    <property type="match status" value="1"/>
</dbReference>
<evidence type="ECO:0000313" key="7">
    <source>
        <dbReference type="EMBL" id="MCC9632101.1"/>
    </source>
</evidence>
<dbReference type="GO" id="GO:0015562">
    <property type="term" value="F:efflux transmembrane transporter activity"/>
    <property type="evidence" value="ECO:0007669"/>
    <property type="project" value="TreeGrafter"/>
</dbReference>
<dbReference type="Gene3D" id="2.40.420.20">
    <property type="match status" value="1"/>
</dbReference>
<reference evidence="7" key="1">
    <citation type="submission" date="2021-11" db="EMBL/GenBank/DDBJ databases">
        <title>Genome sequence.</title>
        <authorList>
            <person name="Sun Q."/>
        </authorList>
    </citation>
    <scope>NUCLEOTIDE SEQUENCE</scope>
    <source>
        <strain evidence="7">JC732</strain>
    </source>
</reference>
<accession>A0A9X1MSS5</accession>
<dbReference type="NCBIfam" id="TIGR01730">
    <property type="entry name" value="RND_mfp"/>
    <property type="match status" value="1"/>
</dbReference>
<feature type="region of interest" description="Disordered" evidence="3">
    <location>
        <begin position="407"/>
        <end position="429"/>
    </location>
</feature>
<dbReference type="Pfam" id="PF25954">
    <property type="entry name" value="Beta-barrel_RND_2"/>
    <property type="match status" value="1"/>
</dbReference>
<dbReference type="GO" id="GO:1990281">
    <property type="term" value="C:efflux pump complex"/>
    <property type="evidence" value="ECO:0007669"/>
    <property type="project" value="TreeGrafter"/>
</dbReference>
<dbReference type="Pfam" id="PF25881">
    <property type="entry name" value="HH_YBHG"/>
    <property type="match status" value="1"/>
</dbReference>
<dbReference type="EMBL" id="JAJKFT010000010">
    <property type="protein sequence ID" value="MCC9632101.1"/>
    <property type="molecule type" value="Genomic_DNA"/>
</dbReference>
<dbReference type="InterPro" id="IPR006143">
    <property type="entry name" value="RND_pump_MFP"/>
</dbReference>
<evidence type="ECO:0000313" key="8">
    <source>
        <dbReference type="Proteomes" id="UP001139103"/>
    </source>
</evidence>
<evidence type="ECO:0000259" key="5">
    <source>
        <dbReference type="Pfam" id="PF25881"/>
    </source>
</evidence>
<protein>
    <submittedName>
        <fullName evidence="7">Efflux RND transporter periplasmic adaptor subunit</fullName>
    </submittedName>
</protein>
<comment type="caution">
    <text evidence="7">The sequence shown here is derived from an EMBL/GenBank/DDBJ whole genome shotgun (WGS) entry which is preliminary data.</text>
</comment>
<keyword evidence="4" id="KW-0732">Signal</keyword>
<evidence type="ECO:0000259" key="6">
    <source>
        <dbReference type="Pfam" id="PF25954"/>
    </source>
</evidence>
<dbReference type="RefSeq" id="WP_230224957.1">
    <property type="nucleotide sequence ID" value="NZ_JAJKFT010000010.1"/>
</dbReference>
<feature type="domain" description="YbhG-like alpha-helical hairpin" evidence="5">
    <location>
        <begin position="93"/>
        <end position="214"/>
    </location>
</feature>
<dbReference type="Gene3D" id="2.40.30.170">
    <property type="match status" value="1"/>
</dbReference>
<feature type="compositionally biased region" description="Low complexity" evidence="3">
    <location>
        <begin position="418"/>
        <end position="429"/>
    </location>
</feature>
<dbReference type="PANTHER" id="PTHR30469">
    <property type="entry name" value="MULTIDRUG RESISTANCE PROTEIN MDTA"/>
    <property type="match status" value="1"/>
</dbReference>
<dbReference type="InterPro" id="IPR058792">
    <property type="entry name" value="Beta-barrel_RND_2"/>
</dbReference>
<feature type="signal peptide" evidence="4">
    <location>
        <begin position="1"/>
        <end position="21"/>
    </location>
</feature>
<proteinExistence type="inferred from homology"/>
<evidence type="ECO:0000256" key="4">
    <source>
        <dbReference type="SAM" id="SignalP"/>
    </source>
</evidence>
<evidence type="ECO:0000256" key="3">
    <source>
        <dbReference type="SAM" id="MobiDB-lite"/>
    </source>
</evidence>
<feature type="coiled-coil region" evidence="2">
    <location>
        <begin position="157"/>
        <end position="213"/>
    </location>
</feature>
<keyword evidence="8" id="KW-1185">Reference proteome</keyword>
<name>A0A9X1MSS5_9BACT</name>
<feature type="domain" description="CusB-like beta-barrel" evidence="6">
    <location>
        <begin position="255"/>
        <end position="331"/>
    </location>
</feature>
<feature type="chain" id="PRO_5040781748" evidence="4">
    <location>
        <begin position="22"/>
        <end position="429"/>
    </location>
</feature>
<dbReference type="Proteomes" id="UP001139103">
    <property type="component" value="Unassembled WGS sequence"/>
</dbReference>
<organism evidence="7 8">
    <name type="scientific">Blastopirellula sediminis</name>
    <dbReference type="NCBI Taxonomy" id="2894196"/>
    <lineage>
        <taxon>Bacteria</taxon>
        <taxon>Pseudomonadati</taxon>
        <taxon>Planctomycetota</taxon>
        <taxon>Planctomycetia</taxon>
        <taxon>Pirellulales</taxon>
        <taxon>Pirellulaceae</taxon>
        <taxon>Blastopirellula</taxon>
    </lineage>
</organism>
<dbReference type="SUPFAM" id="SSF111369">
    <property type="entry name" value="HlyD-like secretion proteins"/>
    <property type="match status" value="2"/>
</dbReference>
<gene>
    <name evidence="7" type="ORF">LOC68_27215</name>
</gene>
<evidence type="ECO:0000256" key="2">
    <source>
        <dbReference type="SAM" id="Coils"/>
    </source>
</evidence>
<sequence>MSRLVILSVLFALAGAASAQAQKAMPAAPVVIESLHEEEVSSSQAFVATVMPRRQAVIGSAVAGRVSEFYFDEGDAVKEGEPIAQILTETINLQIAAAKAELELRKAELAELKNGNRAEEIAQSNAEMMSAKARMDYLIARRNRTTDLYETRRVSSKEEYDEAVSAAEAAIEAYKASEAHHQMMVKGARDEKIAQAQARVNVQEAVVGELEDRLKKYTIRSRFNGYISRKHTDVGSWAEQGADMVDVVELDEVDVTAYVAEHHVPYIPMGATVRVEISAIPDKIFTGTVVAIVPQADVRTRTFPVKVRLTNEMENGVPLLKAGMLARVQLPTGGTKQAILCPKDALVLGAGKASVFVTAPGPDNSLIVQLVPVQLGITSGNKIEILGSISPDSKVVTLGNERLRPGQPIRVLEEKEAAAAPTSTSSSPR</sequence>